<dbReference type="Proteomes" id="UP000186594">
    <property type="component" value="Unassembled WGS sequence"/>
</dbReference>
<evidence type="ECO:0000313" key="3">
    <source>
        <dbReference type="Proteomes" id="UP000186594"/>
    </source>
</evidence>
<organism evidence="2 3">
    <name type="scientific">Neolecta irregularis (strain DAH-3)</name>
    <dbReference type="NCBI Taxonomy" id="1198029"/>
    <lineage>
        <taxon>Eukaryota</taxon>
        <taxon>Fungi</taxon>
        <taxon>Dikarya</taxon>
        <taxon>Ascomycota</taxon>
        <taxon>Taphrinomycotina</taxon>
        <taxon>Neolectales</taxon>
        <taxon>Neolectaceae</taxon>
        <taxon>Neolecta</taxon>
    </lineage>
</organism>
<dbReference type="AlphaFoldDB" id="A0A1U7LPP3"/>
<keyword evidence="1" id="KW-0732">Signal</keyword>
<evidence type="ECO:0000256" key="1">
    <source>
        <dbReference type="SAM" id="SignalP"/>
    </source>
</evidence>
<evidence type="ECO:0000313" key="2">
    <source>
        <dbReference type="EMBL" id="OLL24625.1"/>
    </source>
</evidence>
<protein>
    <submittedName>
        <fullName evidence="2">Uncharacterized protein</fullName>
    </submittedName>
</protein>
<feature type="chain" id="PRO_5012346421" evidence="1">
    <location>
        <begin position="17"/>
        <end position="373"/>
    </location>
</feature>
<keyword evidence="3" id="KW-1185">Reference proteome</keyword>
<gene>
    <name evidence="2" type="ORF">NEOLI_003911</name>
</gene>
<proteinExistence type="predicted"/>
<feature type="signal peptide" evidence="1">
    <location>
        <begin position="1"/>
        <end position="16"/>
    </location>
</feature>
<sequence>MRFLKIVLLYAAASQAVPMWNHFVNSIAAPMFTSLVNSIATSVRDDIRYDMDYDSDELDTKEPIATLLDSQTDFITPVRQISHDLTVLDKYEWRTLVHSLSSVSGQYIDGFETEFVLGCRAAALETDNIPSISIQETFLSDSLNRNSLIRALMSWSSTNPKSSDHFDQLILIFLKLYGPRKHQYSVGSYYYAEGEYNAMVVSFGPGHYITITDEISYISADGIFDEEENRAMEAVSLYLQCSDRVHSGRRYSNLRRAIKEGLIKTGIQIKHVNLSQEGVSKPILQQKTAIAVVDHISYKLLGYGVPPTKFGCDLPEDIVRDMITFVLSWDYKILQSDFEIDKRYHQMLKSGSTTSPKDSSMVDFLFSKDKHHT</sequence>
<name>A0A1U7LPP3_NEOID</name>
<comment type="caution">
    <text evidence="2">The sequence shown here is derived from an EMBL/GenBank/DDBJ whole genome shotgun (WGS) entry which is preliminary data.</text>
</comment>
<reference evidence="2 3" key="1">
    <citation type="submission" date="2016-04" db="EMBL/GenBank/DDBJ databases">
        <title>Evolutionary innovation and constraint leading to complex multicellularity in the Ascomycota.</title>
        <authorList>
            <person name="Cisse O."/>
            <person name="Nguyen A."/>
            <person name="Hewitt D.A."/>
            <person name="Jedd G."/>
            <person name="Stajich J.E."/>
        </authorList>
    </citation>
    <scope>NUCLEOTIDE SEQUENCE [LARGE SCALE GENOMIC DNA]</scope>
    <source>
        <strain evidence="2 3">DAH-3</strain>
    </source>
</reference>
<accession>A0A1U7LPP3</accession>
<dbReference type="EMBL" id="LXFE01000705">
    <property type="protein sequence ID" value="OLL24625.1"/>
    <property type="molecule type" value="Genomic_DNA"/>
</dbReference>